<evidence type="ECO:0000313" key="2">
    <source>
        <dbReference type="EMBL" id="PTU31138.1"/>
    </source>
</evidence>
<organism evidence="2 3">
    <name type="scientific">Stenotrophobium rhamnosiphilum</name>
    <dbReference type="NCBI Taxonomy" id="2029166"/>
    <lineage>
        <taxon>Bacteria</taxon>
        <taxon>Pseudomonadati</taxon>
        <taxon>Pseudomonadota</taxon>
        <taxon>Gammaproteobacteria</taxon>
        <taxon>Nevskiales</taxon>
        <taxon>Nevskiaceae</taxon>
        <taxon>Stenotrophobium</taxon>
    </lineage>
</organism>
<protein>
    <submittedName>
        <fullName evidence="2">Histidine phosphatase family protein</fullName>
    </submittedName>
</protein>
<gene>
    <name evidence="2" type="ORF">CJD38_12685</name>
</gene>
<keyword evidence="1" id="KW-0378">Hydrolase</keyword>
<name>A0A2T5MEY3_9GAMM</name>
<evidence type="ECO:0000313" key="3">
    <source>
        <dbReference type="Proteomes" id="UP000244248"/>
    </source>
</evidence>
<dbReference type="Pfam" id="PF00300">
    <property type="entry name" value="His_Phos_1"/>
    <property type="match status" value="1"/>
</dbReference>
<dbReference type="SUPFAM" id="SSF53254">
    <property type="entry name" value="Phosphoglycerate mutase-like"/>
    <property type="match status" value="1"/>
</dbReference>
<sequence length="234" mass="26611">MAVTTIYLVRHGQASFGHQNYDQLSALGQRQGQVLGEYWSQLKFSFDAVYAGDMARQQDTARATLAAMQRSDLPIQTLSYFSEYAFEPILRAYLPQIGKETPELAQQMGDLYKNPKLFQTVFGLAITKWLEDAPHEHSPFESWREFFDRCVNGLNQIAAQGHKRVVVFTSGGVISVALRTALGLDDVTTFRQNWRIYNGSVHSFHKGRSDLSLLSFNNIAHLELTEQKELITFR</sequence>
<dbReference type="CDD" id="cd07067">
    <property type="entry name" value="HP_PGM_like"/>
    <property type="match status" value="1"/>
</dbReference>
<dbReference type="Gene3D" id="3.40.50.1240">
    <property type="entry name" value="Phosphoglycerate mutase-like"/>
    <property type="match status" value="1"/>
</dbReference>
<dbReference type="PANTHER" id="PTHR20935">
    <property type="entry name" value="PHOSPHOGLYCERATE MUTASE-RELATED"/>
    <property type="match status" value="1"/>
</dbReference>
<dbReference type="EMBL" id="QANS01000004">
    <property type="protein sequence ID" value="PTU31138.1"/>
    <property type="molecule type" value="Genomic_DNA"/>
</dbReference>
<dbReference type="GO" id="GO:0016787">
    <property type="term" value="F:hydrolase activity"/>
    <property type="evidence" value="ECO:0007669"/>
    <property type="project" value="UniProtKB-KW"/>
</dbReference>
<dbReference type="AlphaFoldDB" id="A0A2T5MEY3"/>
<dbReference type="SMART" id="SM00855">
    <property type="entry name" value="PGAM"/>
    <property type="match status" value="1"/>
</dbReference>
<comment type="caution">
    <text evidence="2">The sequence shown here is derived from an EMBL/GenBank/DDBJ whole genome shotgun (WGS) entry which is preliminary data.</text>
</comment>
<dbReference type="InterPro" id="IPR029033">
    <property type="entry name" value="His_PPase_superfam"/>
</dbReference>
<reference evidence="2 3" key="1">
    <citation type="submission" date="2018-04" db="EMBL/GenBank/DDBJ databases">
        <title>Novel species isolated from glacier.</title>
        <authorList>
            <person name="Liu Q."/>
            <person name="Xin Y.-H."/>
        </authorList>
    </citation>
    <scope>NUCLEOTIDE SEQUENCE [LARGE SCALE GENOMIC DNA]</scope>
    <source>
        <strain evidence="2 3">GT1R17</strain>
    </source>
</reference>
<dbReference type="PANTHER" id="PTHR20935:SF0">
    <property type="entry name" value="SERINE_THREONINE-PROTEIN PHOSPHATASE PGAM5, MITOCHONDRIAL"/>
    <property type="match status" value="1"/>
</dbReference>
<dbReference type="InterPro" id="IPR051021">
    <property type="entry name" value="Mito_Ser/Thr_phosphatase"/>
</dbReference>
<accession>A0A2T5MEY3</accession>
<keyword evidence="3" id="KW-1185">Reference proteome</keyword>
<dbReference type="InterPro" id="IPR013078">
    <property type="entry name" value="His_Pase_superF_clade-1"/>
</dbReference>
<proteinExistence type="predicted"/>
<dbReference type="Proteomes" id="UP000244248">
    <property type="component" value="Unassembled WGS sequence"/>
</dbReference>
<evidence type="ECO:0000256" key="1">
    <source>
        <dbReference type="ARBA" id="ARBA00022801"/>
    </source>
</evidence>